<organism evidence="1 2">
    <name type="scientific">Trichuris muris</name>
    <name type="common">Mouse whipworm</name>
    <dbReference type="NCBI Taxonomy" id="70415"/>
    <lineage>
        <taxon>Eukaryota</taxon>
        <taxon>Metazoa</taxon>
        <taxon>Ecdysozoa</taxon>
        <taxon>Nematoda</taxon>
        <taxon>Enoplea</taxon>
        <taxon>Dorylaimia</taxon>
        <taxon>Trichinellida</taxon>
        <taxon>Trichuridae</taxon>
        <taxon>Trichuris</taxon>
    </lineage>
</organism>
<dbReference type="InterPro" id="IPR012337">
    <property type="entry name" value="RNaseH-like_sf"/>
</dbReference>
<name>A0A5S6Q8U6_TRIMR</name>
<dbReference type="AlphaFoldDB" id="A0A5S6Q8U6"/>
<evidence type="ECO:0000313" key="1">
    <source>
        <dbReference type="Proteomes" id="UP000046395"/>
    </source>
</evidence>
<accession>A0A5S6Q8U6</accession>
<reference evidence="2" key="1">
    <citation type="submission" date="2019-12" db="UniProtKB">
        <authorList>
            <consortium name="WormBaseParasite"/>
        </authorList>
    </citation>
    <scope>IDENTIFICATION</scope>
</reference>
<proteinExistence type="predicted"/>
<dbReference type="SUPFAM" id="SSF53098">
    <property type="entry name" value="Ribonuclease H-like"/>
    <property type="match status" value="1"/>
</dbReference>
<evidence type="ECO:0000313" key="2">
    <source>
        <dbReference type="WBParaSite" id="TMUE_1000003736.1"/>
    </source>
</evidence>
<dbReference type="PANTHER" id="PTHR45913:SF22">
    <property type="entry name" value="SCAN BOX DOMAIN-CONTAINING PROTEIN"/>
    <property type="match status" value="1"/>
</dbReference>
<dbReference type="STRING" id="70415.A0A5S6Q8U6"/>
<keyword evidence="1" id="KW-1185">Reference proteome</keyword>
<dbReference type="WBParaSite" id="TMUE_1000003736.1">
    <property type="protein sequence ID" value="TMUE_1000003736.1"/>
    <property type="gene ID" value="WBGene00298778"/>
</dbReference>
<dbReference type="Proteomes" id="UP000046395">
    <property type="component" value="Unassembled WGS sequence"/>
</dbReference>
<sequence>MGKDMEDVLCNILRRTQFSLQLDESILPGYEALLLVYVRFIHDDNLVQNLLFAQELETATKGESMFFVLKNFLTGKEIPLINIISVATDGALSMLENRREFLAYLKQAVPNVMTVHCAIHRQHLVAKHLSSRLHCSLQYAVTAINKIENKSLNVRLFRKLCDVNNEEYNRLLFHSEVRWLSKGNALNRLYAVFKTVLKFSEEDDVLLYENFEKFQGDTAYLADLYFKFNEVNLLSHGDNVNLVKTKRVISALITKLQMFEGMHMVCFTSFQIFAK</sequence>
<dbReference type="PANTHER" id="PTHR45913">
    <property type="entry name" value="EPM2A-INTERACTING PROTEIN 1"/>
    <property type="match status" value="1"/>
</dbReference>
<protein>
    <submittedName>
        <fullName evidence="2">DUF4371 domain-containing protein</fullName>
    </submittedName>
</protein>